<keyword evidence="8" id="KW-0326">Glycosidase</keyword>
<proteinExistence type="inferred from homology"/>
<dbReference type="InterPro" id="IPR001722">
    <property type="entry name" value="Glyco_hydro_7"/>
</dbReference>
<dbReference type="OrthoDB" id="412382at2759"/>
<accession>A0A0C3DIA8</accession>
<evidence type="ECO:0000256" key="2">
    <source>
        <dbReference type="ARBA" id="ARBA00006044"/>
    </source>
</evidence>
<evidence type="ECO:0000256" key="8">
    <source>
        <dbReference type="ARBA" id="ARBA00023295"/>
    </source>
</evidence>
<dbReference type="STRING" id="913774.A0A0C3DIA8"/>
<dbReference type="PANTHER" id="PTHR33753:SF1">
    <property type="entry name" value="ENDO-BETA-1,4-GLUCANASE CELB"/>
    <property type="match status" value="1"/>
</dbReference>
<dbReference type="InParanoid" id="A0A0C3DIA8"/>
<evidence type="ECO:0000313" key="10">
    <source>
        <dbReference type="EMBL" id="KIN01738.1"/>
    </source>
</evidence>
<dbReference type="EC" id="3.2.1.4" evidence="3"/>
<dbReference type="GO" id="GO:0030245">
    <property type="term" value="P:cellulose catabolic process"/>
    <property type="evidence" value="ECO:0007669"/>
    <property type="project" value="UniProtKB-KW"/>
</dbReference>
<reference evidence="10 11" key="1">
    <citation type="submission" date="2014-04" db="EMBL/GenBank/DDBJ databases">
        <authorList>
            <consortium name="DOE Joint Genome Institute"/>
            <person name="Kuo A."/>
            <person name="Martino E."/>
            <person name="Perotto S."/>
            <person name="Kohler A."/>
            <person name="Nagy L.G."/>
            <person name="Floudas D."/>
            <person name="Copeland A."/>
            <person name="Barry K.W."/>
            <person name="Cichocki N."/>
            <person name="Veneault-Fourrey C."/>
            <person name="LaButti K."/>
            <person name="Lindquist E.A."/>
            <person name="Lipzen A."/>
            <person name="Lundell T."/>
            <person name="Morin E."/>
            <person name="Murat C."/>
            <person name="Sun H."/>
            <person name="Tunlid A."/>
            <person name="Henrissat B."/>
            <person name="Grigoriev I.V."/>
            <person name="Hibbett D.S."/>
            <person name="Martin F."/>
            <person name="Nordberg H.P."/>
            <person name="Cantor M.N."/>
            <person name="Hua S.X."/>
        </authorList>
    </citation>
    <scope>NUCLEOTIDE SEQUENCE [LARGE SCALE GENOMIC DNA]</scope>
    <source>
        <strain evidence="10 11">Zn</strain>
    </source>
</reference>
<dbReference type="Pfam" id="PF00840">
    <property type="entry name" value="Glyco_hydro_7"/>
    <property type="match status" value="2"/>
</dbReference>
<keyword evidence="11" id="KW-1185">Reference proteome</keyword>
<dbReference type="Gene3D" id="2.70.100.10">
    <property type="entry name" value="Glycoside hydrolase, family 7, domain"/>
    <property type="match status" value="2"/>
</dbReference>
<evidence type="ECO:0000256" key="3">
    <source>
        <dbReference type="ARBA" id="ARBA00012601"/>
    </source>
</evidence>
<evidence type="ECO:0000256" key="5">
    <source>
        <dbReference type="ARBA" id="ARBA00023001"/>
    </source>
</evidence>
<dbReference type="GO" id="GO:0008810">
    <property type="term" value="F:cellulase activity"/>
    <property type="evidence" value="ECO:0007669"/>
    <property type="project" value="UniProtKB-EC"/>
</dbReference>
<dbReference type="EMBL" id="KN832875">
    <property type="protein sequence ID" value="KIN01738.1"/>
    <property type="molecule type" value="Genomic_DNA"/>
</dbReference>
<dbReference type="PANTHER" id="PTHR33753">
    <property type="entry name" value="1,4-BETA-D-GLUCAN CELLOBIOHYDROLASE B"/>
    <property type="match status" value="1"/>
</dbReference>
<keyword evidence="9" id="KW-0624">Polysaccharide degradation</keyword>
<keyword evidence="6" id="KW-0325">Glycoprotein</keyword>
<evidence type="ECO:0000256" key="7">
    <source>
        <dbReference type="ARBA" id="ARBA00023277"/>
    </source>
</evidence>
<evidence type="ECO:0000256" key="6">
    <source>
        <dbReference type="ARBA" id="ARBA00023180"/>
    </source>
</evidence>
<keyword evidence="4 10" id="KW-0378">Hydrolase</keyword>
<evidence type="ECO:0000256" key="4">
    <source>
        <dbReference type="ARBA" id="ARBA00022801"/>
    </source>
</evidence>
<dbReference type="InterPro" id="IPR013320">
    <property type="entry name" value="ConA-like_dom_sf"/>
</dbReference>
<dbReference type="SUPFAM" id="SSF49899">
    <property type="entry name" value="Concanavalin A-like lectins/glucanases"/>
    <property type="match status" value="1"/>
</dbReference>
<gene>
    <name evidence="10" type="ORF">OIDMADRAFT_40995</name>
</gene>
<dbReference type="InterPro" id="IPR037019">
    <property type="entry name" value="Glyco_hydro_7_sf"/>
</dbReference>
<dbReference type="HOGENOM" id="CLU_020817_0_0_1"/>
<protein>
    <recommendedName>
        <fullName evidence="3">cellulase</fullName>
        <ecNumber evidence="3">3.2.1.4</ecNumber>
    </recommendedName>
</protein>
<sequence>MGPRSGQVHLGCAQVNSSIVLDSNYRWLHNVGEYDLRIPSEFDSTLYPNTYDVFKPLNQELTFDVDVSRVSCGINGTLYLSEMIQIEAQNFVNGVVRTPLTRTIDLSSLISRQSWDGLNGACCNEMDTLGSQHCCITGPYTCSGSLCSSGDERYDGVCDEDGCDFNYYGPGKKIDTTHKFTVTAQFLSNNNCASGALSQVRRLYVQDGRVIQNSNTNITGIAMTNHISVAFCAAQMHFLRRAAFPTDPGVARGTFSPFSHLRERNDAGGDVSRRRGVISNIRVGDIGSTY</sequence>
<name>A0A0C3DIA8_OIDMZ</name>
<organism evidence="10 11">
    <name type="scientific">Oidiodendron maius (strain Zn)</name>
    <dbReference type="NCBI Taxonomy" id="913774"/>
    <lineage>
        <taxon>Eukaryota</taxon>
        <taxon>Fungi</taxon>
        <taxon>Dikarya</taxon>
        <taxon>Ascomycota</taxon>
        <taxon>Pezizomycotina</taxon>
        <taxon>Leotiomycetes</taxon>
        <taxon>Leotiomycetes incertae sedis</taxon>
        <taxon>Myxotrichaceae</taxon>
        <taxon>Oidiodendron</taxon>
    </lineage>
</organism>
<dbReference type="Proteomes" id="UP000054321">
    <property type="component" value="Unassembled WGS sequence"/>
</dbReference>
<keyword evidence="5" id="KW-0136">Cellulose degradation</keyword>
<keyword evidence="7" id="KW-0119">Carbohydrate metabolism</keyword>
<evidence type="ECO:0000313" key="11">
    <source>
        <dbReference type="Proteomes" id="UP000054321"/>
    </source>
</evidence>
<reference evidence="11" key="2">
    <citation type="submission" date="2015-01" db="EMBL/GenBank/DDBJ databases">
        <title>Evolutionary Origins and Diversification of the Mycorrhizal Mutualists.</title>
        <authorList>
            <consortium name="DOE Joint Genome Institute"/>
            <consortium name="Mycorrhizal Genomics Consortium"/>
            <person name="Kohler A."/>
            <person name="Kuo A."/>
            <person name="Nagy L.G."/>
            <person name="Floudas D."/>
            <person name="Copeland A."/>
            <person name="Barry K.W."/>
            <person name="Cichocki N."/>
            <person name="Veneault-Fourrey C."/>
            <person name="LaButti K."/>
            <person name="Lindquist E.A."/>
            <person name="Lipzen A."/>
            <person name="Lundell T."/>
            <person name="Morin E."/>
            <person name="Murat C."/>
            <person name="Riley R."/>
            <person name="Ohm R."/>
            <person name="Sun H."/>
            <person name="Tunlid A."/>
            <person name="Henrissat B."/>
            <person name="Grigoriev I.V."/>
            <person name="Hibbett D.S."/>
            <person name="Martin F."/>
        </authorList>
    </citation>
    <scope>NUCLEOTIDE SEQUENCE [LARGE SCALE GENOMIC DNA]</scope>
    <source>
        <strain evidence="11">Zn</strain>
    </source>
</reference>
<dbReference type="AlphaFoldDB" id="A0A0C3DIA8"/>
<comment type="similarity">
    <text evidence="2">Belongs to the glycosyl hydrolase 7 (cellulase C) family.</text>
</comment>
<comment type="catalytic activity">
    <reaction evidence="1">
        <text>Endohydrolysis of (1-&gt;4)-beta-D-glucosidic linkages in cellulose, lichenin and cereal beta-D-glucans.</text>
        <dbReference type="EC" id="3.2.1.4"/>
    </reaction>
</comment>
<evidence type="ECO:0000256" key="9">
    <source>
        <dbReference type="ARBA" id="ARBA00023326"/>
    </source>
</evidence>
<evidence type="ECO:0000256" key="1">
    <source>
        <dbReference type="ARBA" id="ARBA00000966"/>
    </source>
</evidence>